<evidence type="ECO:0000313" key="5">
    <source>
        <dbReference type="EMBL" id="KAK4526176.1"/>
    </source>
</evidence>
<name>A0AAV9IG16_9RHOD</name>
<evidence type="ECO:0000256" key="1">
    <source>
        <dbReference type="ARBA" id="ARBA00022723"/>
    </source>
</evidence>
<dbReference type="PROSITE" id="PS00482">
    <property type="entry name" value="DIHYDROOROTASE_1"/>
    <property type="match status" value="1"/>
</dbReference>
<dbReference type="InterPro" id="IPR004721">
    <property type="entry name" value="DHOdimr"/>
</dbReference>
<accession>A0AAV9IG16</accession>
<sequence>MTKNYLRIRRPDDFHVHLREGTVLKAVLPFTCSVMGRALIMPNLKKPIINVSLAEKYREEVYASLLPGCNFSPIFSLYLTEQTTADMIKDAARSEMIRACKLYPAGATTNSSFGVHNLERLDEALSAMEAYDLILCIHGESTDPSASVFDREALFVQHTLPGLLDKYPRLKVVLEHISTKEAAQFVKSFPSSRLAATVTCHHMLCNYNDLLGRGLNPHLYCCPILKSEEHRKFIVETVLQDTRGQFFLGTDSAPHVKSAKECERAAAGVFSSPVALPCYAKIFEEYGALEKLEQFTSENGAHFYRLPLNDEWIELKKESFQVPTHIRCGNESIVPFLAGETLPWNIVEG</sequence>
<dbReference type="GO" id="GO:0006221">
    <property type="term" value="P:pyrimidine nucleotide biosynthetic process"/>
    <property type="evidence" value="ECO:0007669"/>
    <property type="project" value="UniProtKB-KW"/>
</dbReference>
<dbReference type="Gene3D" id="3.20.20.140">
    <property type="entry name" value="Metal-dependent hydrolases"/>
    <property type="match status" value="1"/>
</dbReference>
<dbReference type="NCBIfam" id="TIGR00856">
    <property type="entry name" value="pyrC_dimer"/>
    <property type="match status" value="1"/>
</dbReference>
<proteinExistence type="inferred from homology"/>
<gene>
    <name evidence="5" type="ORF">GAYE_SCF20G4090</name>
</gene>
<keyword evidence="3" id="KW-0862">Zinc</keyword>
<evidence type="ECO:0008006" key="7">
    <source>
        <dbReference type="Google" id="ProtNLM"/>
    </source>
</evidence>
<dbReference type="Proteomes" id="UP001300502">
    <property type="component" value="Unassembled WGS sequence"/>
</dbReference>
<dbReference type="AlphaFoldDB" id="A0AAV9IG16"/>
<dbReference type="GO" id="GO:0006207">
    <property type="term" value="P:'de novo' pyrimidine nucleobase biosynthetic process"/>
    <property type="evidence" value="ECO:0007669"/>
    <property type="project" value="TreeGrafter"/>
</dbReference>
<keyword evidence="4" id="KW-0665">Pyrimidine biosynthesis</keyword>
<dbReference type="PANTHER" id="PTHR43137">
    <property type="entry name" value="DIHYDROOROTASE"/>
    <property type="match status" value="1"/>
</dbReference>
<keyword evidence="2" id="KW-0378">Hydrolase</keyword>
<dbReference type="InterPro" id="IPR032466">
    <property type="entry name" value="Metal_Hydrolase"/>
</dbReference>
<keyword evidence="1" id="KW-0479">Metal-binding</keyword>
<dbReference type="PANTHER" id="PTHR43137:SF1">
    <property type="entry name" value="DIHYDROOROTASE"/>
    <property type="match status" value="1"/>
</dbReference>
<dbReference type="InterPro" id="IPR002195">
    <property type="entry name" value="Dihydroorotase_CS"/>
</dbReference>
<dbReference type="PIRSF" id="PIRSF001237">
    <property type="entry name" value="DHOdimr"/>
    <property type="match status" value="1"/>
</dbReference>
<reference evidence="5 6" key="1">
    <citation type="submission" date="2022-07" db="EMBL/GenBank/DDBJ databases">
        <title>Genome-wide signatures of adaptation to extreme environments.</title>
        <authorList>
            <person name="Cho C.H."/>
            <person name="Yoon H.S."/>
        </authorList>
    </citation>
    <scope>NUCLEOTIDE SEQUENCE [LARGE SCALE GENOMIC DNA]</scope>
    <source>
        <strain evidence="5 6">108.79 E11</strain>
    </source>
</reference>
<dbReference type="HAMAP" id="MF_00219">
    <property type="entry name" value="PyrC_classII"/>
    <property type="match status" value="1"/>
</dbReference>
<dbReference type="SUPFAM" id="SSF51556">
    <property type="entry name" value="Metallo-dependent hydrolases"/>
    <property type="match status" value="1"/>
</dbReference>
<protein>
    <recommendedName>
        <fullName evidence="7">Dihydroorotase</fullName>
    </recommendedName>
</protein>
<evidence type="ECO:0000256" key="3">
    <source>
        <dbReference type="ARBA" id="ARBA00022833"/>
    </source>
</evidence>
<organism evidence="5 6">
    <name type="scientific">Galdieria yellowstonensis</name>
    <dbReference type="NCBI Taxonomy" id="3028027"/>
    <lineage>
        <taxon>Eukaryota</taxon>
        <taxon>Rhodophyta</taxon>
        <taxon>Bangiophyceae</taxon>
        <taxon>Galdieriales</taxon>
        <taxon>Galdieriaceae</taxon>
        <taxon>Galdieria</taxon>
    </lineage>
</organism>
<evidence type="ECO:0000256" key="4">
    <source>
        <dbReference type="ARBA" id="ARBA00022975"/>
    </source>
</evidence>
<keyword evidence="6" id="KW-1185">Reference proteome</keyword>
<dbReference type="GO" id="GO:0005737">
    <property type="term" value="C:cytoplasm"/>
    <property type="evidence" value="ECO:0007669"/>
    <property type="project" value="TreeGrafter"/>
</dbReference>
<dbReference type="GO" id="GO:0004151">
    <property type="term" value="F:dihydroorotase activity"/>
    <property type="evidence" value="ECO:0007669"/>
    <property type="project" value="InterPro"/>
</dbReference>
<evidence type="ECO:0000313" key="6">
    <source>
        <dbReference type="Proteomes" id="UP001300502"/>
    </source>
</evidence>
<comment type="caution">
    <text evidence="5">The sequence shown here is derived from an EMBL/GenBank/DDBJ whole genome shotgun (WGS) entry which is preliminary data.</text>
</comment>
<dbReference type="PROSITE" id="PS00483">
    <property type="entry name" value="DIHYDROOROTASE_2"/>
    <property type="match status" value="1"/>
</dbReference>
<evidence type="ECO:0000256" key="2">
    <source>
        <dbReference type="ARBA" id="ARBA00022801"/>
    </source>
</evidence>
<dbReference type="GO" id="GO:0046872">
    <property type="term" value="F:metal ion binding"/>
    <property type="evidence" value="ECO:0007669"/>
    <property type="project" value="UniProtKB-KW"/>
</dbReference>
<dbReference type="EMBL" id="JANCYU010000037">
    <property type="protein sequence ID" value="KAK4526176.1"/>
    <property type="molecule type" value="Genomic_DNA"/>
</dbReference>